<dbReference type="InterPro" id="IPR041664">
    <property type="entry name" value="AAA_16"/>
</dbReference>
<dbReference type="Proteomes" id="UP001610432">
    <property type="component" value="Unassembled WGS sequence"/>
</dbReference>
<feature type="domain" description="Orc1-like AAA ATPase" evidence="2">
    <location>
        <begin position="65"/>
        <end position="133"/>
    </location>
</feature>
<dbReference type="InterPro" id="IPR053137">
    <property type="entry name" value="NLR-like"/>
</dbReference>
<dbReference type="InterPro" id="IPR027417">
    <property type="entry name" value="P-loop_NTPase"/>
</dbReference>
<keyword evidence="4" id="KW-1185">Reference proteome</keyword>
<keyword evidence="1" id="KW-0472">Membrane</keyword>
<evidence type="ECO:0000259" key="2">
    <source>
        <dbReference type="Pfam" id="PF13191"/>
    </source>
</evidence>
<accession>A0ABR4LS84</accession>
<dbReference type="EMBL" id="JBFXLQ010000019">
    <property type="protein sequence ID" value="KAL2867410.1"/>
    <property type="molecule type" value="Genomic_DNA"/>
</dbReference>
<dbReference type="Gene3D" id="3.40.50.300">
    <property type="entry name" value="P-loop containing nucleotide triphosphate hydrolases"/>
    <property type="match status" value="1"/>
</dbReference>
<dbReference type="InterPro" id="IPR011990">
    <property type="entry name" value="TPR-like_helical_dom_sf"/>
</dbReference>
<dbReference type="PANTHER" id="PTHR46082:SF6">
    <property type="entry name" value="AAA+ ATPASE DOMAIN-CONTAINING PROTEIN-RELATED"/>
    <property type="match status" value="1"/>
</dbReference>
<comment type="caution">
    <text evidence="3">The sequence shown here is derived from an EMBL/GenBank/DDBJ whole genome shotgun (WGS) entry which is preliminary data.</text>
</comment>
<dbReference type="GO" id="GO:0016787">
    <property type="term" value="F:hydrolase activity"/>
    <property type="evidence" value="ECO:0007669"/>
    <property type="project" value="UniProtKB-KW"/>
</dbReference>
<dbReference type="RefSeq" id="XP_070886389.1">
    <property type="nucleotide sequence ID" value="XM_071029085.1"/>
</dbReference>
<dbReference type="Pfam" id="PF13191">
    <property type="entry name" value="AAA_16"/>
    <property type="match status" value="1"/>
</dbReference>
<organism evidence="3 4">
    <name type="scientific">Aspergillus lucknowensis</name>
    <dbReference type="NCBI Taxonomy" id="176173"/>
    <lineage>
        <taxon>Eukaryota</taxon>
        <taxon>Fungi</taxon>
        <taxon>Dikarya</taxon>
        <taxon>Ascomycota</taxon>
        <taxon>Pezizomycotina</taxon>
        <taxon>Eurotiomycetes</taxon>
        <taxon>Eurotiomycetidae</taxon>
        <taxon>Eurotiales</taxon>
        <taxon>Aspergillaceae</taxon>
        <taxon>Aspergillus</taxon>
        <taxon>Aspergillus subgen. Nidulantes</taxon>
    </lineage>
</organism>
<name>A0ABR4LS84_9EURO</name>
<sequence length="601" mass="68316">MSVTFPLCNPGIVLQGFSSCIRRLTQNSIPAVYQNCRRQFSRRPTRKKSRYKVPRYPPESRPQYNFVGREADLKKLWDSLCPQSPHPRRIVVLHGQDGVGKTRLAAHFAQIHAPYLRNVLWIDGRDKNSVLASLAAVAPRLPTDDVISAFTRRVPGGSVIEQEASIVLKWLAKKEHAKWLLIFDHIAPQEGRIPGSAGYDLYDFLPRADHGKVLVISRFPCTIGAEESHQMQLRPMSLQESLGIFDEALEGRPVDGRSVEAKKILVRQVEGSPLALTQAASYIRHTGLSISSYLQLYLEERRRPQATVSHSRDASLITCALSFKELEQSNPVAAKLVLLLSCYHNTRIPLDLLNYVRDSPDAPEWLMDANPREQKVTQGIQKLRNFSFIEDADYGRFCTIHPQVQRWCRTNMDEKEQEQLNSIALTTLGMAATRALEGGTLARRQSLLPHVDEMRRLLQSGGPVLSNTRTLTAINILASLYEKEGHLKDAESMYLLLLPRSTELLGRYHRSTRHIVRALRRLRFLQGRYGQLVASRWWAPILLRGLELLSGLSMIIVGVWTGLIFLIIAFFVYLLARFFRIEQEDALARQTYIEVEKSQDV</sequence>
<proteinExistence type="predicted"/>
<evidence type="ECO:0000256" key="1">
    <source>
        <dbReference type="SAM" id="Phobius"/>
    </source>
</evidence>
<keyword evidence="1" id="KW-1133">Transmembrane helix</keyword>
<feature type="transmembrane region" description="Helical" evidence="1">
    <location>
        <begin position="552"/>
        <end position="576"/>
    </location>
</feature>
<evidence type="ECO:0000313" key="4">
    <source>
        <dbReference type="Proteomes" id="UP001610432"/>
    </source>
</evidence>
<keyword evidence="1" id="KW-0812">Transmembrane</keyword>
<protein>
    <submittedName>
        <fullName evidence="3">P-loop containing nucleoside triphosphate hydrolase protein</fullName>
    </submittedName>
</protein>
<dbReference type="Gene3D" id="1.25.40.10">
    <property type="entry name" value="Tetratricopeptide repeat domain"/>
    <property type="match status" value="1"/>
</dbReference>
<gene>
    <name evidence="3" type="ORF">BJX67DRAFT_353044</name>
</gene>
<reference evidence="3 4" key="1">
    <citation type="submission" date="2024-07" db="EMBL/GenBank/DDBJ databases">
        <title>Section-level genome sequencing and comparative genomics of Aspergillus sections Usti and Cavernicolus.</title>
        <authorList>
            <consortium name="Lawrence Berkeley National Laboratory"/>
            <person name="Nybo J.L."/>
            <person name="Vesth T.C."/>
            <person name="Theobald S."/>
            <person name="Frisvad J.C."/>
            <person name="Larsen T.O."/>
            <person name="Kjaerboelling I."/>
            <person name="Rothschild-Mancinelli K."/>
            <person name="Lyhne E.K."/>
            <person name="Kogle M.E."/>
            <person name="Barry K."/>
            <person name="Clum A."/>
            <person name="Na H."/>
            <person name="Ledsgaard L."/>
            <person name="Lin J."/>
            <person name="Lipzen A."/>
            <person name="Kuo A."/>
            <person name="Riley R."/>
            <person name="Mondo S."/>
            <person name="Labutti K."/>
            <person name="Haridas S."/>
            <person name="Pangalinan J."/>
            <person name="Salamov A.A."/>
            <person name="Simmons B.A."/>
            <person name="Magnuson J.K."/>
            <person name="Chen J."/>
            <person name="Drula E."/>
            <person name="Henrissat B."/>
            <person name="Wiebenga A."/>
            <person name="Lubbers R.J."/>
            <person name="Gomes A.C."/>
            <person name="Macurrencykelacurrency M.R."/>
            <person name="Stajich J."/>
            <person name="Grigoriev I.V."/>
            <person name="Mortensen U.H."/>
            <person name="De Vries R.P."/>
            <person name="Baker S.E."/>
            <person name="Andersen M.R."/>
        </authorList>
    </citation>
    <scope>NUCLEOTIDE SEQUENCE [LARGE SCALE GENOMIC DNA]</scope>
    <source>
        <strain evidence="3 4">CBS 449.75</strain>
    </source>
</reference>
<keyword evidence="3" id="KW-0378">Hydrolase</keyword>
<dbReference type="SUPFAM" id="SSF52540">
    <property type="entry name" value="P-loop containing nucleoside triphosphate hydrolases"/>
    <property type="match status" value="1"/>
</dbReference>
<dbReference type="CDD" id="cd01983">
    <property type="entry name" value="SIMIBI"/>
    <property type="match status" value="1"/>
</dbReference>
<dbReference type="GeneID" id="98144157"/>
<dbReference type="PANTHER" id="PTHR46082">
    <property type="entry name" value="ATP/GTP-BINDING PROTEIN-RELATED"/>
    <property type="match status" value="1"/>
</dbReference>
<evidence type="ECO:0000313" key="3">
    <source>
        <dbReference type="EMBL" id="KAL2867410.1"/>
    </source>
</evidence>